<dbReference type="PROSITE" id="PS50088">
    <property type="entry name" value="ANK_REPEAT"/>
    <property type="match status" value="1"/>
</dbReference>
<gene>
    <name evidence="2" type="ORF">TSOC_015488</name>
</gene>
<dbReference type="SUPFAM" id="SSF48403">
    <property type="entry name" value="Ankyrin repeat"/>
    <property type="match status" value="1"/>
</dbReference>
<keyword evidence="3" id="KW-1185">Reference proteome</keyword>
<dbReference type="InterPro" id="IPR002110">
    <property type="entry name" value="Ankyrin_rpt"/>
</dbReference>
<proteinExistence type="predicted"/>
<dbReference type="Proteomes" id="UP000236333">
    <property type="component" value="Unassembled WGS sequence"/>
</dbReference>
<dbReference type="SMART" id="SM00248">
    <property type="entry name" value="ANK"/>
    <property type="match status" value="2"/>
</dbReference>
<feature type="non-terminal residue" evidence="2">
    <location>
        <position position="1"/>
    </location>
</feature>
<comment type="caution">
    <text evidence="2">The sequence shown here is derived from an EMBL/GenBank/DDBJ whole genome shotgun (WGS) entry which is preliminary data.</text>
</comment>
<dbReference type="PROSITE" id="PS50297">
    <property type="entry name" value="ANK_REP_REGION"/>
    <property type="match status" value="1"/>
</dbReference>
<reference evidence="2 3" key="1">
    <citation type="journal article" date="2017" name="Mol. Biol. Evol.">
        <title>The 4-celled Tetrabaena socialis nuclear genome reveals the essential components for genetic control of cell number at the origin of multicellularity in the volvocine lineage.</title>
        <authorList>
            <person name="Featherston J."/>
            <person name="Arakaki Y."/>
            <person name="Hanschen E.R."/>
            <person name="Ferris P.J."/>
            <person name="Michod R.E."/>
            <person name="Olson B.J.S.C."/>
            <person name="Nozaki H."/>
            <person name="Durand P.M."/>
        </authorList>
    </citation>
    <scope>NUCLEOTIDE SEQUENCE [LARGE SCALE GENOMIC DNA]</scope>
    <source>
        <strain evidence="2 3">NIES-571</strain>
    </source>
</reference>
<dbReference type="Pfam" id="PF00023">
    <property type="entry name" value="Ank"/>
    <property type="match status" value="1"/>
</dbReference>
<feature type="non-terminal residue" evidence="2">
    <location>
        <position position="71"/>
    </location>
</feature>
<dbReference type="InterPro" id="IPR036770">
    <property type="entry name" value="Ankyrin_rpt-contain_sf"/>
</dbReference>
<evidence type="ECO:0000313" key="2">
    <source>
        <dbReference type="EMBL" id="PNG62048.1"/>
    </source>
</evidence>
<dbReference type="AlphaFoldDB" id="A0A2J7WES8"/>
<dbReference type="EMBL" id="PGGS01005762">
    <property type="protein sequence ID" value="PNG62048.1"/>
    <property type="molecule type" value="Genomic_DNA"/>
</dbReference>
<evidence type="ECO:0000256" key="1">
    <source>
        <dbReference type="PROSITE-ProRule" id="PRU00023"/>
    </source>
</evidence>
<accession>A0A2J7WES8</accession>
<evidence type="ECO:0000313" key="3">
    <source>
        <dbReference type="Proteomes" id="UP000236333"/>
    </source>
</evidence>
<organism evidence="2 3">
    <name type="scientific">Tetrabaena socialis</name>
    <dbReference type="NCBI Taxonomy" id="47790"/>
    <lineage>
        <taxon>Eukaryota</taxon>
        <taxon>Viridiplantae</taxon>
        <taxon>Chlorophyta</taxon>
        <taxon>core chlorophytes</taxon>
        <taxon>Chlorophyceae</taxon>
        <taxon>CS clade</taxon>
        <taxon>Chlamydomonadales</taxon>
        <taxon>Tetrabaenaceae</taxon>
        <taxon>Tetrabaena</taxon>
    </lineage>
</organism>
<sequence length="71" mass="7097">DGRTALHAAVVAAHAGDGRVGARQVVKALLVAGADADAKDNAGATPLDLAVEADGDAAVRLLLLEALERSR</sequence>
<feature type="repeat" description="ANK" evidence="1">
    <location>
        <begin position="1"/>
        <end position="41"/>
    </location>
</feature>
<keyword evidence="1" id="KW-0040">ANK repeat</keyword>
<name>A0A2J7WES8_9CHLO</name>
<dbReference type="Gene3D" id="1.25.40.20">
    <property type="entry name" value="Ankyrin repeat-containing domain"/>
    <property type="match status" value="1"/>
</dbReference>
<protein>
    <submittedName>
        <fullName evidence="2">Uncharacterized protein</fullName>
    </submittedName>
</protein>